<evidence type="ECO:0000256" key="5">
    <source>
        <dbReference type="ARBA" id="ARBA00024195"/>
    </source>
</evidence>
<dbReference type="PRINTS" id="PR00722">
    <property type="entry name" value="CHYMOTRYPSIN"/>
</dbReference>
<evidence type="ECO:0000256" key="3">
    <source>
        <dbReference type="ARBA" id="ARBA00017161"/>
    </source>
</evidence>
<dbReference type="PROSITE" id="PS00134">
    <property type="entry name" value="TRYPSIN_HIS"/>
    <property type="match status" value="1"/>
</dbReference>
<dbReference type="Pfam" id="PF00089">
    <property type="entry name" value="Trypsin"/>
    <property type="match status" value="1"/>
</dbReference>
<dbReference type="AlphaFoldDB" id="A0A4Y2ERM2"/>
<evidence type="ECO:0000256" key="4">
    <source>
        <dbReference type="ARBA" id="ARBA00023157"/>
    </source>
</evidence>
<evidence type="ECO:0000259" key="9">
    <source>
        <dbReference type="PROSITE" id="PS50240"/>
    </source>
</evidence>
<sequence length="465" mass="51769">MRYGSCLGKVLLLLCLCLLDETCALRTIRFPGYNSIEQNCPSGTRCMEIKRCSVKVLKECGYSYNWKRRMCCPERKPIPVQRPRPISPVDQPPRPESYEPPSIPDVQRPISEESRVTLDYQRQNRHGRHNLHPKDCPRGTKCKEYSRCSRSVLKRMTEPLEDCGFTYNGKERICCPGKPPVSAPSTPPKPTTLPPAATYAAPSNRPEDCGAVNGLQGFVMGGKPPKQGAFPWMVAISMRDEYGIFHHACTGAMITRRHVLSAAHCFHRKDPTLYVAKLGDVDLNLAHAYGISRIEVPRTYERGLFYDDIAVLTLSRDAKNVSPICLPRSSEYINLEGKGTTAAGWGSTRRKGAPSTKLMALSGIPVISNQKCNSIFISKLLAFRRNFPRDITDGIMCAGFMDGKRDTCGGDSGGPLMYLKEDHWYVVGVVSFGVEGEGCSADPDFPGGYTKVSEYLDWILQRIRS</sequence>
<protein>
    <recommendedName>
        <fullName evidence="3">Acrosin</fullName>
        <ecNumber evidence="2">3.4.21.10</ecNumber>
    </recommendedName>
</protein>
<evidence type="ECO:0000256" key="2">
    <source>
        <dbReference type="ARBA" id="ARBA00012050"/>
    </source>
</evidence>
<feature type="chain" id="PRO_5021220242" description="Acrosin" evidence="8">
    <location>
        <begin position="25"/>
        <end position="465"/>
    </location>
</feature>
<feature type="region of interest" description="Disordered" evidence="7">
    <location>
        <begin position="82"/>
        <end position="107"/>
    </location>
</feature>
<evidence type="ECO:0000256" key="1">
    <source>
        <dbReference type="ARBA" id="ARBA00001656"/>
    </source>
</evidence>
<feature type="domain" description="Peptidase S1" evidence="9">
    <location>
        <begin position="219"/>
        <end position="464"/>
    </location>
</feature>
<feature type="compositionally biased region" description="Pro residues" evidence="7">
    <location>
        <begin position="82"/>
        <end position="95"/>
    </location>
</feature>
<dbReference type="InterPro" id="IPR001254">
    <property type="entry name" value="Trypsin_dom"/>
</dbReference>
<evidence type="ECO:0000256" key="7">
    <source>
        <dbReference type="SAM" id="MobiDB-lite"/>
    </source>
</evidence>
<feature type="signal peptide" evidence="8">
    <location>
        <begin position="1"/>
        <end position="24"/>
    </location>
</feature>
<keyword evidence="4" id="KW-1015">Disulfide bond</keyword>
<dbReference type="PROSITE" id="PS50240">
    <property type="entry name" value="TRYPSIN_DOM"/>
    <property type="match status" value="1"/>
</dbReference>
<reference evidence="10 11" key="1">
    <citation type="journal article" date="2019" name="Sci. Rep.">
        <title>Orb-weaving spider Araneus ventricosus genome elucidates the spidroin gene catalogue.</title>
        <authorList>
            <person name="Kono N."/>
            <person name="Nakamura H."/>
            <person name="Ohtoshi R."/>
            <person name="Moran D.A.P."/>
            <person name="Shinohara A."/>
            <person name="Yoshida Y."/>
            <person name="Fujiwara M."/>
            <person name="Mori M."/>
            <person name="Tomita M."/>
            <person name="Arakawa K."/>
        </authorList>
    </citation>
    <scope>NUCLEOTIDE SEQUENCE [LARGE SCALE GENOMIC DNA]</scope>
</reference>
<dbReference type="SUPFAM" id="SSF50494">
    <property type="entry name" value="Trypsin-like serine proteases"/>
    <property type="match status" value="1"/>
</dbReference>
<dbReference type="EC" id="3.4.21.10" evidence="2"/>
<proteinExistence type="inferred from homology"/>
<comment type="similarity">
    <text evidence="5">Belongs to the peptidase S1 family. CLIP subfamily.</text>
</comment>
<accession>A0A4Y2ERM2</accession>
<dbReference type="Gene3D" id="2.40.10.10">
    <property type="entry name" value="Trypsin-like serine proteases"/>
    <property type="match status" value="1"/>
</dbReference>
<dbReference type="EMBL" id="BGPR01000693">
    <property type="protein sequence ID" value="GBM31892.1"/>
    <property type="molecule type" value="Genomic_DNA"/>
</dbReference>
<dbReference type="PANTHER" id="PTHR24252">
    <property type="entry name" value="ACROSIN-RELATED"/>
    <property type="match status" value="1"/>
</dbReference>
<name>A0A4Y2ERM2_ARAVE</name>
<keyword evidence="8" id="KW-0732">Signal</keyword>
<dbReference type="Proteomes" id="UP000499080">
    <property type="component" value="Unassembled WGS sequence"/>
</dbReference>
<dbReference type="InterPro" id="IPR001314">
    <property type="entry name" value="Peptidase_S1A"/>
</dbReference>
<keyword evidence="6" id="KW-0720">Serine protease</keyword>
<dbReference type="PANTHER" id="PTHR24252:SF8">
    <property type="entry name" value="ACROSIN"/>
    <property type="match status" value="1"/>
</dbReference>
<gene>
    <name evidence="10" type="primary">PCE_12</name>
    <name evidence="10" type="ORF">AVEN_183293_1</name>
</gene>
<dbReference type="GO" id="GO:0004252">
    <property type="term" value="F:serine-type endopeptidase activity"/>
    <property type="evidence" value="ECO:0007669"/>
    <property type="project" value="InterPro"/>
</dbReference>
<dbReference type="PROSITE" id="PS00135">
    <property type="entry name" value="TRYPSIN_SER"/>
    <property type="match status" value="1"/>
</dbReference>
<dbReference type="InterPro" id="IPR043504">
    <property type="entry name" value="Peptidase_S1_PA_chymotrypsin"/>
</dbReference>
<dbReference type="GO" id="GO:0006508">
    <property type="term" value="P:proteolysis"/>
    <property type="evidence" value="ECO:0007669"/>
    <property type="project" value="UniProtKB-KW"/>
</dbReference>
<dbReference type="OrthoDB" id="6422349at2759"/>
<evidence type="ECO:0000313" key="10">
    <source>
        <dbReference type="EMBL" id="GBM31892.1"/>
    </source>
</evidence>
<dbReference type="InterPro" id="IPR018114">
    <property type="entry name" value="TRYPSIN_HIS"/>
</dbReference>
<keyword evidence="6" id="KW-0378">Hydrolase</keyword>
<keyword evidence="6" id="KW-0645">Protease</keyword>
<dbReference type="InterPro" id="IPR033116">
    <property type="entry name" value="TRYPSIN_SER"/>
</dbReference>
<evidence type="ECO:0000256" key="8">
    <source>
        <dbReference type="SAM" id="SignalP"/>
    </source>
</evidence>
<dbReference type="InterPro" id="IPR009003">
    <property type="entry name" value="Peptidase_S1_PA"/>
</dbReference>
<dbReference type="FunFam" id="2.40.10.10:FF:000002">
    <property type="entry name" value="Transmembrane protease serine"/>
    <property type="match status" value="1"/>
</dbReference>
<keyword evidence="11" id="KW-1185">Reference proteome</keyword>
<evidence type="ECO:0000313" key="11">
    <source>
        <dbReference type="Proteomes" id="UP000499080"/>
    </source>
</evidence>
<comment type="catalytic activity">
    <reaction evidence="1">
        <text>Preferential cleavage: Arg-|-Xaa, Lys-|-Xaa.</text>
        <dbReference type="EC" id="3.4.21.10"/>
    </reaction>
</comment>
<dbReference type="SMART" id="SM00020">
    <property type="entry name" value="Tryp_SPc"/>
    <property type="match status" value="1"/>
</dbReference>
<dbReference type="CDD" id="cd00190">
    <property type="entry name" value="Tryp_SPc"/>
    <property type="match status" value="1"/>
</dbReference>
<organism evidence="10 11">
    <name type="scientific">Araneus ventricosus</name>
    <name type="common">Orbweaver spider</name>
    <name type="synonym">Epeira ventricosa</name>
    <dbReference type="NCBI Taxonomy" id="182803"/>
    <lineage>
        <taxon>Eukaryota</taxon>
        <taxon>Metazoa</taxon>
        <taxon>Ecdysozoa</taxon>
        <taxon>Arthropoda</taxon>
        <taxon>Chelicerata</taxon>
        <taxon>Arachnida</taxon>
        <taxon>Araneae</taxon>
        <taxon>Araneomorphae</taxon>
        <taxon>Entelegynae</taxon>
        <taxon>Araneoidea</taxon>
        <taxon>Araneidae</taxon>
        <taxon>Araneus</taxon>
    </lineage>
</organism>
<comment type="caution">
    <text evidence="10">The sequence shown here is derived from an EMBL/GenBank/DDBJ whole genome shotgun (WGS) entry which is preliminary data.</text>
</comment>
<evidence type="ECO:0000256" key="6">
    <source>
        <dbReference type="RuleBase" id="RU363034"/>
    </source>
</evidence>